<evidence type="ECO:0000313" key="3">
    <source>
        <dbReference type="Proteomes" id="UP000191004"/>
    </source>
</evidence>
<proteinExistence type="predicted"/>
<keyword evidence="3" id="KW-1185">Reference proteome</keyword>
<evidence type="ECO:0008006" key="4">
    <source>
        <dbReference type="Google" id="ProtNLM"/>
    </source>
</evidence>
<feature type="signal peptide" evidence="1">
    <location>
        <begin position="1"/>
        <end position="15"/>
    </location>
</feature>
<keyword evidence="1" id="KW-0732">Signal</keyword>
<evidence type="ECO:0000313" key="2">
    <source>
        <dbReference type="EMBL" id="OPB44951.1"/>
    </source>
</evidence>
<dbReference type="AlphaFoldDB" id="A0A1T3CV42"/>
<name>A0A1T3CV42_9HYPO</name>
<feature type="chain" id="PRO_5012526862" description="SSCRP protein" evidence="1">
    <location>
        <begin position="16"/>
        <end position="157"/>
    </location>
</feature>
<protein>
    <recommendedName>
        <fullName evidence="4">SSCRP protein</fullName>
    </recommendedName>
</protein>
<accession>A0A1T3CV42</accession>
<sequence>MQLSALLALLPLAAALPRAVEVETRSSTQDCYAAYGNCCDPTKGKGPYNEATNLMIAACIPGRIRCSTALNECLGNATEKRSVEEAPLEARDIDCKAKQTEKRSVEEAPLEARDNGSEATTACYAKLASCKHKGTPVAECFGNLSRCVQDVYQKFHG</sequence>
<comment type="caution">
    <text evidence="2">The sequence shown here is derived from an EMBL/GenBank/DDBJ whole genome shotgun (WGS) entry which is preliminary data.</text>
</comment>
<dbReference type="EMBL" id="LVVK01000006">
    <property type="protein sequence ID" value="OPB44951.1"/>
    <property type="molecule type" value="Genomic_DNA"/>
</dbReference>
<dbReference type="Proteomes" id="UP000191004">
    <property type="component" value="Unassembled WGS sequence"/>
</dbReference>
<reference evidence="2 3" key="1">
    <citation type="submission" date="2016-04" db="EMBL/GenBank/DDBJ databases">
        <title>Multiple horizontal gene transfer events from other fungi enriched the ability of the initially mycotrophic fungus Trichoderma (Ascomycota) to feed on dead plant biomass.</title>
        <authorList>
            <person name="Atanasova L."/>
            <person name="Chenthamara K."/>
            <person name="Zhang J."/>
            <person name="Grujic M."/>
            <person name="Henrissat B."/>
            <person name="Kuo A."/>
            <person name="Aertz A."/>
            <person name="Salamov A."/>
            <person name="Lipzen A."/>
            <person name="Labutti K."/>
            <person name="Barry K."/>
            <person name="Miao Y."/>
            <person name="Rahimi M.J."/>
            <person name="Shen Q."/>
            <person name="Grigoriev I.V."/>
            <person name="Kubicek C.P."/>
            <person name="Druzhinina I.S."/>
        </authorList>
    </citation>
    <scope>NUCLEOTIDE SEQUENCE [LARGE SCALE GENOMIC DNA]</scope>
    <source>
        <strain evidence="2 3">NJAU 4742</strain>
    </source>
</reference>
<organism evidence="2 3">
    <name type="scientific">Trichoderma guizhouense</name>
    <dbReference type="NCBI Taxonomy" id="1491466"/>
    <lineage>
        <taxon>Eukaryota</taxon>
        <taxon>Fungi</taxon>
        <taxon>Dikarya</taxon>
        <taxon>Ascomycota</taxon>
        <taxon>Pezizomycotina</taxon>
        <taxon>Sordariomycetes</taxon>
        <taxon>Hypocreomycetidae</taxon>
        <taxon>Hypocreales</taxon>
        <taxon>Hypocreaceae</taxon>
        <taxon>Trichoderma</taxon>
    </lineage>
</organism>
<gene>
    <name evidence="2" type="ORF">A0O28_0090890</name>
</gene>
<dbReference type="OrthoDB" id="10438698at2759"/>
<evidence type="ECO:0000256" key="1">
    <source>
        <dbReference type="SAM" id="SignalP"/>
    </source>
</evidence>